<feature type="transmembrane region" description="Helical" evidence="1">
    <location>
        <begin position="160"/>
        <end position="181"/>
    </location>
</feature>
<name>A0A4Z0F893_9GAMM</name>
<keyword evidence="1" id="KW-0812">Transmembrane</keyword>
<dbReference type="Proteomes" id="UP000297890">
    <property type="component" value="Unassembled WGS sequence"/>
</dbReference>
<reference evidence="2 3" key="1">
    <citation type="journal article" date="2019" name="ISME J.">
        <title>Candidatus Macondimonas diazotrophica, a novel gammaproteobacterial genus dominating crude-oil-contaminated coastal sediments.</title>
        <authorList>
            <person name="Karthikeyan S."/>
            <person name="Konstantinidis K."/>
        </authorList>
    </citation>
    <scope>NUCLEOTIDE SEQUENCE [LARGE SCALE GENOMIC DNA]</scope>
    <source>
        <strain evidence="2 3">KTK01</strain>
    </source>
</reference>
<keyword evidence="1" id="KW-0472">Membrane</keyword>
<sequence>MSFLIDVLADSTVGTFLSGISGLIGGYLTKRENRLQMIISNKHELAMSEVEAKAAEFELKASITAAKHKLDMAQQEGEIAQELAEIEHEADMERLAAETFKEGVVAANSNLGDSWIDNFRKLTRPTLTWALFLFVVGVFAVLQHQVGGIVSDDTELLVKIYVYLISSMIYLAIMAVSWWFMSRGENSVKAINGMFK</sequence>
<keyword evidence="3" id="KW-1185">Reference proteome</keyword>
<evidence type="ECO:0000313" key="3">
    <source>
        <dbReference type="Proteomes" id="UP000297890"/>
    </source>
</evidence>
<gene>
    <name evidence="2" type="ORF">E4680_12425</name>
</gene>
<dbReference type="OrthoDB" id="6198496at2"/>
<comment type="caution">
    <text evidence="2">The sequence shown here is derived from an EMBL/GenBank/DDBJ whole genome shotgun (WGS) entry which is preliminary data.</text>
</comment>
<feature type="transmembrane region" description="Helical" evidence="1">
    <location>
        <begin position="12"/>
        <end position="29"/>
    </location>
</feature>
<evidence type="ECO:0000256" key="1">
    <source>
        <dbReference type="SAM" id="Phobius"/>
    </source>
</evidence>
<dbReference type="EMBL" id="SRIO01000022">
    <property type="protein sequence ID" value="TFZ81479.1"/>
    <property type="molecule type" value="Genomic_DNA"/>
</dbReference>
<keyword evidence="1" id="KW-1133">Transmembrane helix</keyword>
<protein>
    <submittedName>
        <fullName evidence="2">Uncharacterized protein</fullName>
    </submittedName>
</protein>
<dbReference type="RefSeq" id="WP_135282740.1">
    <property type="nucleotide sequence ID" value="NZ_SRIO01000022.1"/>
</dbReference>
<accession>A0A4Z0F893</accession>
<organism evidence="2 3">
    <name type="scientific">Candidatus Macondimonas diazotrophica</name>
    <dbReference type="NCBI Taxonomy" id="2305248"/>
    <lineage>
        <taxon>Bacteria</taxon>
        <taxon>Pseudomonadati</taxon>
        <taxon>Pseudomonadota</taxon>
        <taxon>Gammaproteobacteria</taxon>
        <taxon>Chromatiales</taxon>
        <taxon>Ectothiorhodospiraceae</taxon>
        <taxon>Candidatus Macondimonas</taxon>
    </lineage>
</organism>
<evidence type="ECO:0000313" key="2">
    <source>
        <dbReference type="EMBL" id="TFZ81479.1"/>
    </source>
</evidence>
<dbReference type="AlphaFoldDB" id="A0A4Z0F893"/>
<feature type="transmembrane region" description="Helical" evidence="1">
    <location>
        <begin position="127"/>
        <end position="148"/>
    </location>
</feature>
<proteinExistence type="predicted"/>